<dbReference type="SUPFAM" id="SSF52540">
    <property type="entry name" value="P-loop containing nucleoside triphosphate hydrolases"/>
    <property type="match status" value="2"/>
</dbReference>
<sequence length="1723" mass="195956">MNIFDFRDRLIEDYAQYVRSFFRINDQRIRRHVEQQFDSGLLWPDPLIQLNPFFESGGAIAELVEANTLHPECRQIFQRKKDKITGIGQPLRLHKHQFEAIQLAQRGLNYVLTTGTGSGKSLSYIIPIVNHVLNQGSGRGIQAIIIYPMNALANSQVQELEKFLCYGYGDHPPVTFKSYTGQENRTAKDDIIQHPPDILLTNYVMLELIMTRTDEQPLLDKARGLRFLVLDELHTYRGRQGADVALLIRRVRDRLDAPDLQCVGTSATMSGGAIFAEQQRDVAEAASLLFGAEVCPEHVIGETLRRITPSRNFDDSTERQQLVARLTDPALKPSKSYGEFTQDPLSIWLEQTFGVTEEAGNSRLVRCQPQTIRGENGAARKLSRLTGLPESRCEAAIVQGLLAGYDCEPHPETGFAPFAFRLHQFIGRGDTVYATLEPEDERYITVEGQTFRPGQREKILLPLAFCRECGQAYYTVWVSKEKHSHQRRITARKMSDYAEDDRIPAYLYLSADAPWPDDHEEMLRKLPDDWLDDAGKLRSNRKKELPQPLRLTPDGREDAAGQRVHLIEKSFRFCLRCGVSYDMRQRSEFVKLATLSSEGRSTATTILGLSAMTHLRACPELPNKLLSFTDNRQDASLQAGHLNDFVEIALLRAALYKAALDAGADGISHDELTQKVFAAINLPLTAYAADPGVQYHALQETQRALRDVLGYRLYLDLRRGWRITTPNLEQCGLLTIHYISLPEICQDQTLWGNRHPLLAAAAPEIRQNIVKTLLDFMRRELAIKVEYLDTGAQDSLKSRSYQHLKAPWGIDEHERWIHAAILFPRPRNKKDNDYGGNVYLSAWGGFGQYLRRRSTWGVLSEKVTLEATQQIILDLLESLQIAGIVQCVIEPSGKNKEKGYQLTAGAFRWQAGDGVRAYHDPIRIPNLPEEGGRTNPFFVEFYRASAANLAGIMAKEHTAQVRPDERIVREHAFRSGELPILFCSPTMELGIDIADLNVVNLRNVPPSPANYAQRSGRAGRSGQPALVFTYCSTGSPHDQYFFKRPEQMVAGQVSTPRIDLTNKDLIRAHIQAIWLGESRVSLGTTLKDTVVTIDPPALTLPLQETILHALRDDQVRARTARRARHLLSMIPPEASERQDEREEWLQAVLQQLPQEFERACERWRTLYRAAYNQAETQGKIVLDPSRSSDEKKQAKSLRKRAEEQIDLLTEAKNVTQSDFYSYRYFASEGFLPGYNFPRLPLSAFIPGRERQKGNDEYLSRPRFLAISEFGPRTIIYHEGSRYVVNQVILPVGHDELVTTQAKICASCGYLHENTSRDRCELCDAVLPAPRPNLFRLQNVSAKRRDRINCDEEERTRMGYDLITSLQFQRDAGRPGCQTAQVLHDSALVGQLTYAETATLWRINLGERRSKSKDGFVLDTERGFWQSAETFADDEEVEKDPSSGRLEKVVPYVTDRRNCLLFQPQEPLTAKEMITLQAALKNAIQIRYQLEDNELAVEPLPDSDNRRILLFYEAAEGGAGVLKRLISEASALSEIAKAALELCHYDPENDVDLRHHPRAKEDCEAACYHCLMSYYNQRDHASLDRKTIRGFLKTLQSAHVVRSPGSKPRAEHLDGLLEQCGSELERAWLRLLEQHDCRLPTHAQKFIEKCRTRPDFFYDDETQAVIYVDGTPHDFPDRQRRDAEQQECLEDRGYCVIRFSHQDDWLNILTQHPDVFGKRDDSPA</sequence>
<evidence type="ECO:0000259" key="4">
    <source>
        <dbReference type="PROSITE" id="PS51192"/>
    </source>
</evidence>
<dbReference type="HOGENOM" id="CLU_001338_1_1_0"/>
<dbReference type="InterPro" id="IPR052511">
    <property type="entry name" value="ATP-dep_Helicase"/>
</dbReference>
<dbReference type="Pfam" id="PF09369">
    <property type="entry name" value="MZB"/>
    <property type="match status" value="1"/>
</dbReference>
<dbReference type="Pfam" id="PF00270">
    <property type="entry name" value="DEAD"/>
    <property type="match status" value="1"/>
</dbReference>
<dbReference type="GO" id="GO:0003677">
    <property type="term" value="F:DNA binding"/>
    <property type="evidence" value="ECO:0007669"/>
    <property type="project" value="TreeGrafter"/>
</dbReference>
<protein>
    <submittedName>
        <fullName evidence="6">DEAD/DEAH box helicase domain protein</fullName>
    </submittedName>
</protein>
<evidence type="ECO:0000313" key="7">
    <source>
        <dbReference type="Proteomes" id="UP000030700"/>
    </source>
</evidence>
<feature type="coiled-coil region" evidence="3">
    <location>
        <begin position="1191"/>
        <end position="1218"/>
    </location>
</feature>
<evidence type="ECO:0000259" key="5">
    <source>
        <dbReference type="PROSITE" id="PS51194"/>
    </source>
</evidence>
<keyword evidence="1" id="KW-0547">Nucleotide-binding</keyword>
<dbReference type="Gene3D" id="3.40.960.10">
    <property type="entry name" value="VSR Endonuclease"/>
    <property type="match status" value="1"/>
</dbReference>
<dbReference type="GO" id="GO:0005524">
    <property type="term" value="F:ATP binding"/>
    <property type="evidence" value="ECO:0007669"/>
    <property type="project" value="UniProtKB-KW"/>
</dbReference>
<evidence type="ECO:0000256" key="3">
    <source>
        <dbReference type="SAM" id="Coils"/>
    </source>
</evidence>
<accession>A0A081BNX5</accession>
<feature type="domain" description="Helicase C-terminal" evidence="5">
    <location>
        <begin position="919"/>
        <end position="1066"/>
    </location>
</feature>
<feature type="domain" description="Helicase ATP-binding" evidence="4">
    <location>
        <begin position="101"/>
        <end position="287"/>
    </location>
</feature>
<dbReference type="PROSITE" id="PS51194">
    <property type="entry name" value="HELICASE_CTER"/>
    <property type="match status" value="1"/>
</dbReference>
<dbReference type="InterPro" id="IPR018973">
    <property type="entry name" value="MZB"/>
</dbReference>
<dbReference type="CDD" id="cd17923">
    <property type="entry name" value="DEXHc_Hrq1-like"/>
    <property type="match status" value="1"/>
</dbReference>
<proteinExistence type="predicted"/>
<dbReference type="Proteomes" id="UP000030700">
    <property type="component" value="Unassembled WGS sequence"/>
</dbReference>
<dbReference type="PANTHER" id="PTHR47962">
    <property type="entry name" value="ATP-DEPENDENT HELICASE LHR-RELATED-RELATED"/>
    <property type="match status" value="1"/>
</dbReference>
<organism evidence="6">
    <name type="scientific">Candidatus Moduliflexus flocculans</name>
    <dbReference type="NCBI Taxonomy" id="1499966"/>
    <lineage>
        <taxon>Bacteria</taxon>
        <taxon>Candidatus Moduliflexota</taxon>
        <taxon>Candidatus Moduliflexia</taxon>
        <taxon>Candidatus Moduliflexales</taxon>
        <taxon>Candidatus Moduliflexaceae</taxon>
    </lineage>
</organism>
<dbReference type="InterPro" id="IPR001650">
    <property type="entry name" value="Helicase_C-like"/>
</dbReference>
<dbReference type="SMART" id="SM00490">
    <property type="entry name" value="HELICc"/>
    <property type="match status" value="1"/>
</dbReference>
<dbReference type="GO" id="GO:0016887">
    <property type="term" value="F:ATP hydrolysis activity"/>
    <property type="evidence" value="ECO:0007669"/>
    <property type="project" value="TreeGrafter"/>
</dbReference>
<dbReference type="PROSITE" id="PS51192">
    <property type="entry name" value="HELICASE_ATP_BIND_1"/>
    <property type="match status" value="1"/>
</dbReference>
<evidence type="ECO:0000313" key="6">
    <source>
        <dbReference type="EMBL" id="GAK52091.1"/>
    </source>
</evidence>
<dbReference type="EMBL" id="DF820458">
    <property type="protein sequence ID" value="GAK52091.1"/>
    <property type="molecule type" value="Genomic_DNA"/>
</dbReference>
<dbReference type="Gene3D" id="3.40.50.300">
    <property type="entry name" value="P-loop containing nucleotide triphosphate hydrolases"/>
    <property type="match status" value="2"/>
</dbReference>
<dbReference type="STRING" id="1499966.U14_03339"/>
<evidence type="ECO:0000256" key="1">
    <source>
        <dbReference type="ARBA" id="ARBA00022741"/>
    </source>
</evidence>
<dbReference type="InterPro" id="IPR011545">
    <property type="entry name" value="DEAD/DEAH_box_helicase_dom"/>
</dbReference>
<dbReference type="InterPro" id="IPR014001">
    <property type="entry name" value="Helicase_ATP-bd"/>
</dbReference>
<dbReference type="SMART" id="SM00487">
    <property type="entry name" value="DEXDc"/>
    <property type="match status" value="1"/>
</dbReference>
<dbReference type="GO" id="GO:0004386">
    <property type="term" value="F:helicase activity"/>
    <property type="evidence" value="ECO:0007669"/>
    <property type="project" value="UniProtKB-KW"/>
</dbReference>
<dbReference type="PANTHER" id="PTHR47962:SF5">
    <property type="entry name" value="ATP-DEPENDENT HELICASE LHR-RELATED"/>
    <property type="match status" value="1"/>
</dbReference>
<dbReference type="Pfam" id="PF00271">
    <property type="entry name" value="Helicase_C"/>
    <property type="match status" value="1"/>
</dbReference>
<keyword evidence="6" id="KW-0378">Hydrolase</keyword>
<keyword evidence="2" id="KW-0067">ATP-binding</keyword>
<gene>
    <name evidence="6" type="ORF">U14_03339</name>
</gene>
<keyword evidence="6" id="KW-0347">Helicase</keyword>
<keyword evidence="3" id="KW-0175">Coiled coil</keyword>
<dbReference type="InterPro" id="IPR027417">
    <property type="entry name" value="P-loop_NTPase"/>
</dbReference>
<name>A0A081BNX5_9BACT</name>
<evidence type="ECO:0000256" key="2">
    <source>
        <dbReference type="ARBA" id="ARBA00022840"/>
    </source>
</evidence>
<reference evidence="6" key="1">
    <citation type="journal article" date="2015" name="PeerJ">
        <title>First genomic representation of candidate bacterial phylum KSB3 points to enhanced environmental sensing as a trigger of wastewater bulking.</title>
        <authorList>
            <person name="Sekiguchi Y."/>
            <person name="Ohashi A."/>
            <person name="Parks D.H."/>
            <person name="Yamauchi T."/>
            <person name="Tyson G.W."/>
            <person name="Hugenholtz P."/>
        </authorList>
    </citation>
    <scope>NUCLEOTIDE SEQUENCE [LARGE SCALE GENOMIC DNA]</scope>
</reference>
<keyword evidence="7" id="KW-1185">Reference proteome</keyword>